<organism evidence="1 2">
    <name type="scientific">Russula earlei</name>
    <dbReference type="NCBI Taxonomy" id="71964"/>
    <lineage>
        <taxon>Eukaryota</taxon>
        <taxon>Fungi</taxon>
        <taxon>Dikarya</taxon>
        <taxon>Basidiomycota</taxon>
        <taxon>Agaricomycotina</taxon>
        <taxon>Agaricomycetes</taxon>
        <taxon>Russulales</taxon>
        <taxon>Russulaceae</taxon>
        <taxon>Russula</taxon>
    </lineage>
</organism>
<protein>
    <submittedName>
        <fullName evidence="1">Uncharacterized protein</fullName>
    </submittedName>
</protein>
<dbReference type="Proteomes" id="UP001207468">
    <property type="component" value="Unassembled WGS sequence"/>
</dbReference>
<evidence type="ECO:0000313" key="2">
    <source>
        <dbReference type="Proteomes" id="UP001207468"/>
    </source>
</evidence>
<gene>
    <name evidence="1" type="ORF">F5148DRAFT_774254</name>
</gene>
<accession>A0ACC0UC82</accession>
<dbReference type="EMBL" id="JAGFNK010000067">
    <property type="protein sequence ID" value="KAI9509330.1"/>
    <property type="molecule type" value="Genomic_DNA"/>
</dbReference>
<sequence length="281" mass="31846">MFPEKTRKATSSRRGSSLATCDICGKRLARQSDMPRHKRLHDPKPDRWMHWCPEPGCDYGSMQRSNLRNHIRKHTGQRLHCPDDSTCNYSTSDKSALLRHRQRKHGYQTKSTAAKDRHMKMTGNRRDKQDNQSIVDTPSASVTDSGCPCFLPLDSNRQASGAMDELDTWQDDDHTPTPATITEQSVELIERPLDGYGTSRFPVSFARTRLPRVAINGAMTSSNHKHCRRCTCNPPLTPMLGGRSIRSDATSRSRNGVKVKELIMYRRVSYLVKESVFLATS</sequence>
<reference evidence="1" key="1">
    <citation type="submission" date="2021-03" db="EMBL/GenBank/DDBJ databases">
        <title>Evolutionary priming and transition to the ectomycorrhizal habit in an iconic lineage of mushroom-forming fungi: is preadaptation a requirement?</title>
        <authorList>
            <consortium name="DOE Joint Genome Institute"/>
            <person name="Looney B.P."/>
            <person name="Miyauchi S."/>
            <person name="Morin E."/>
            <person name="Drula E."/>
            <person name="Courty P.E."/>
            <person name="Chicoki N."/>
            <person name="Fauchery L."/>
            <person name="Kohler A."/>
            <person name="Kuo A."/>
            <person name="LaButti K."/>
            <person name="Pangilinan J."/>
            <person name="Lipzen A."/>
            <person name="Riley R."/>
            <person name="Andreopoulos W."/>
            <person name="He G."/>
            <person name="Johnson J."/>
            <person name="Barry K.W."/>
            <person name="Grigoriev I.V."/>
            <person name="Nagy L."/>
            <person name="Hibbett D."/>
            <person name="Henrissat B."/>
            <person name="Matheny P.B."/>
            <person name="Labbe J."/>
            <person name="Martin A.F."/>
        </authorList>
    </citation>
    <scope>NUCLEOTIDE SEQUENCE</scope>
    <source>
        <strain evidence="1">BPL698</strain>
    </source>
</reference>
<evidence type="ECO:0000313" key="1">
    <source>
        <dbReference type="EMBL" id="KAI9509330.1"/>
    </source>
</evidence>
<comment type="caution">
    <text evidence="1">The sequence shown here is derived from an EMBL/GenBank/DDBJ whole genome shotgun (WGS) entry which is preliminary data.</text>
</comment>
<keyword evidence="2" id="KW-1185">Reference proteome</keyword>
<name>A0ACC0UC82_9AGAM</name>
<proteinExistence type="predicted"/>